<name>K1SZ27_9ZZZZ</name>
<feature type="region of interest" description="Disordered" evidence="1">
    <location>
        <begin position="1"/>
        <end position="31"/>
    </location>
</feature>
<proteinExistence type="predicted"/>
<accession>K1SZ27</accession>
<dbReference type="EMBL" id="AJWY01006762">
    <property type="protein sequence ID" value="EKC65932.1"/>
    <property type="molecule type" value="Genomic_DNA"/>
</dbReference>
<organism evidence="2">
    <name type="scientific">human gut metagenome</name>
    <dbReference type="NCBI Taxonomy" id="408170"/>
    <lineage>
        <taxon>unclassified sequences</taxon>
        <taxon>metagenomes</taxon>
        <taxon>organismal metagenomes</taxon>
    </lineage>
</organism>
<feature type="non-terminal residue" evidence="2">
    <location>
        <position position="1"/>
    </location>
</feature>
<comment type="caution">
    <text evidence="2">The sequence shown here is derived from an EMBL/GenBank/DDBJ whole genome shotgun (WGS) entry which is preliminary data.</text>
</comment>
<dbReference type="AlphaFoldDB" id="K1SZ27"/>
<sequence>FPVKGQDSHTEPAAHEGKGNALDAHARLPVV</sequence>
<evidence type="ECO:0000256" key="1">
    <source>
        <dbReference type="SAM" id="MobiDB-lite"/>
    </source>
</evidence>
<feature type="compositionally biased region" description="Basic and acidic residues" evidence="1">
    <location>
        <begin position="1"/>
        <end position="18"/>
    </location>
</feature>
<protein>
    <submittedName>
        <fullName evidence="2">Uncharacterized protein</fullName>
    </submittedName>
</protein>
<evidence type="ECO:0000313" key="2">
    <source>
        <dbReference type="EMBL" id="EKC65932.1"/>
    </source>
</evidence>
<gene>
    <name evidence="2" type="ORF">LEA_10066</name>
</gene>
<reference evidence="2" key="1">
    <citation type="journal article" date="2013" name="Environ. Microbiol.">
        <title>Microbiota from the distal guts of lean and obese adolescents exhibit partial functional redundancy besides clear differences in community structure.</title>
        <authorList>
            <person name="Ferrer M."/>
            <person name="Ruiz A."/>
            <person name="Lanza F."/>
            <person name="Haange S.B."/>
            <person name="Oberbach A."/>
            <person name="Till H."/>
            <person name="Bargiela R."/>
            <person name="Campoy C."/>
            <person name="Segura M.T."/>
            <person name="Richter M."/>
            <person name="von Bergen M."/>
            <person name="Seifert J."/>
            <person name="Suarez A."/>
        </authorList>
    </citation>
    <scope>NUCLEOTIDE SEQUENCE</scope>
</reference>